<dbReference type="EMBL" id="VSRR010040695">
    <property type="protein sequence ID" value="MPC75256.1"/>
    <property type="molecule type" value="Genomic_DNA"/>
</dbReference>
<keyword evidence="2" id="KW-1185">Reference proteome</keyword>
<reference evidence="1 2" key="1">
    <citation type="submission" date="2019-05" db="EMBL/GenBank/DDBJ databases">
        <title>Another draft genome of Portunus trituberculatus and its Hox gene families provides insights of decapod evolution.</title>
        <authorList>
            <person name="Jeong J.-H."/>
            <person name="Song I."/>
            <person name="Kim S."/>
            <person name="Choi T."/>
            <person name="Kim D."/>
            <person name="Ryu S."/>
            <person name="Kim W."/>
        </authorList>
    </citation>
    <scope>NUCLEOTIDE SEQUENCE [LARGE SCALE GENOMIC DNA]</scope>
    <source>
        <tissue evidence="1">Muscle</tissue>
    </source>
</reference>
<evidence type="ECO:0000313" key="1">
    <source>
        <dbReference type="EMBL" id="MPC75256.1"/>
    </source>
</evidence>
<evidence type="ECO:0000313" key="2">
    <source>
        <dbReference type="Proteomes" id="UP000324222"/>
    </source>
</evidence>
<organism evidence="1 2">
    <name type="scientific">Portunus trituberculatus</name>
    <name type="common">Swimming crab</name>
    <name type="synonym">Neptunus trituberculatus</name>
    <dbReference type="NCBI Taxonomy" id="210409"/>
    <lineage>
        <taxon>Eukaryota</taxon>
        <taxon>Metazoa</taxon>
        <taxon>Ecdysozoa</taxon>
        <taxon>Arthropoda</taxon>
        <taxon>Crustacea</taxon>
        <taxon>Multicrustacea</taxon>
        <taxon>Malacostraca</taxon>
        <taxon>Eumalacostraca</taxon>
        <taxon>Eucarida</taxon>
        <taxon>Decapoda</taxon>
        <taxon>Pleocyemata</taxon>
        <taxon>Brachyura</taxon>
        <taxon>Eubrachyura</taxon>
        <taxon>Portunoidea</taxon>
        <taxon>Portunidae</taxon>
        <taxon>Portuninae</taxon>
        <taxon>Portunus</taxon>
    </lineage>
</organism>
<proteinExistence type="predicted"/>
<protein>
    <submittedName>
        <fullName evidence="1">Uncharacterized protein</fullName>
    </submittedName>
</protein>
<gene>
    <name evidence="1" type="ORF">E2C01_069640</name>
</gene>
<comment type="caution">
    <text evidence="1">The sequence shown here is derived from an EMBL/GenBank/DDBJ whole genome shotgun (WGS) entry which is preliminary data.</text>
</comment>
<dbReference type="AlphaFoldDB" id="A0A5B7HZX7"/>
<name>A0A5B7HZX7_PORTR</name>
<dbReference type="Proteomes" id="UP000324222">
    <property type="component" value="Unassembled WGS sequence"/>
</dbReference>
<accession>A0A5B7HZX7</accession>
<sequence>MGDDVTSLQTLHLSSPEHVLNTLQSSVYPKVFPEILQKISWQLSLFVTVNISLITFPRMTLIPFAFLPRSSAPSYSLLLTSSTHTIPPTSSSHAPPPLPVRYRASFSSLHPIAPFPSFLHMCPRVALPAVCL</sequence>